<dbReference type="PANTHER" id="PTHR33420">
    <property type="entry name" value="FIMBRIAL SUBUNIT ELFA-RELATED"/>
    <property type="match status" value="1"/>
</dbReference>
<dbReference type="InterPro" id="IPR000259">
    <property type="entry name" value="Adhesion_dom_fimbrial"/>
</dbReference>
<evidence type="ECO:0000259" key="2">
    <source>
        <dbReference type="Pfam" id="PF00419"/>
    </source>
</evidence>
<dbReference type="GO" id="GO:0043709">
    <property type="term" value="P:cell adhesion involved in single-species biofilm formation"/>
    <property type="evidence" value="ECO:0007669"/>
    <property type="project" value="TreeGrafter"/>
</dbReference>
<dbReference type="InterPro" id="IPR050263">
    <property type="entry name" value="Bact_Fimbrial_Adh_Pro"/>
</dbReference>
<keyword evidence="1" id="KW-0732">Signal</keyword>
<reference evidence="3" key="1">
    <citation type="submission" date="2020-04" db="EMBL/GenBank/DDBJ databases">
        <authorList>
            <person name="Naeem R."/>
            <person name="Antony C."/>
            <person name="Guan Q."/>
        </authorList>
    </citation>
    <scope>NUCLEOTIDE SEQUENCE</scope>
    <source>
        <strain evidence="3">NGKP54</strain>
    </source>
</reference>
<evidence type="ECO:0000256" key="1">
    <source>
        <dbReference type="SAM" id="SignalP"/>
    </source>
</evidence>
<name>A0A8D6SYG1_KLEPN</name>
<accession>A0A8D6SYG1</accession>
<dbReference type="PANTHER" id="PTHR33420:SF26">
    <property type="entry name" value="FIMBRIAL SUBUNIT"/>
    <property type="match status" value="1"/>
</dbReference>
<feature type="chain" id="PRO_5034036977" evidence="1">
    <location>
        <begin position="25"/>
        <end position="179"/>
    </location>
</feature>
<feature type="domain" description="Fimbrial-type adhesion" evidence="2">
    <location>
        <begin position="35"/>
        <end position="178"/>
    </location>
</feature>
<dbReference type="GO" id="GO:0009289">
    <property type="term" value="C:pilus"/>
    <property type="evidence" value="ECO:0007669"/>
    <property type="project" value="InterPro"/>
</dbReference>
<dbReference type="Pfam" id="PF00419">
    <property type="entry name" value="Fimbrial"/>
    <property type="match status" value="1"/>
</dbReference>
<evidence type="ECO:0000313" key="3">
    <source>
        <dbReference type="EMBL" id="CAB3558948.1"/>
    </source>
</evidence>
<protein>
    <submittedName>
        <fullName evidence="3">PAP fimbrial minor pilin protein</fullName>
    </submittedName>
</protein>
<feature type="signal peptide" evidence="1">
    <location>
        <begin position="1"/>
        <end position="24"/>
    </location>
</feature>
<dbReference type="AlphaFoldDB" id="A0A8D6SYG1"/>
<dbReference type="Gene3D" id="2.60.40.1090">
    <property type="entry name" value="Fimbrial-type adhesion domain"/>
    <property type="match status" value="1"/>
</dbReference>
<gene>
    <name evidence="3" type="primary">papH_2</name>
    <name evidence="3" type="ORF">NGKP54_PROKKA_03167</name>
</gene>
<dbReference type="SUPFAM" id="SSF49401">
    <property type="entry name" value="Bacterial adhesins"/>
    <property type="match status" value="1"/>
</dbReference>
<sequence length="179" mass="19901">MFYCTFWSRVLPVILMVLSGIALARQPEQGNGSVNMTGSIIDTACAIAMSDQHQAVEYGTKTTGEMIHDGQGPVLSFRIHLISCSLSPLLQGHKDWSWFTVTFDGKHDDEYFGVTGAEGVGIRVSDQIGNVAQPGVAMPPQPLSPGEQILHYRFQLVKDHHRMRAGKWHTTIRFKVDYN</sequence>
<organism evidence="3">
    <name type="scientific">Klebsiella pneumoniae</name>
    <dbReference type="NCBI Taxonomy" id="573"/>
    <lineage>
        <taxon>Bacteria</taxon>
        <taxon>Pseudomonadati</taxon>
        <taxon>Pseudomonadota</taxon>
        <taxon>Gammaproteobacteria</taxon>
        <taxon>Enterobacterales</taxon>
        <taxon>Enterobacteriaceae</taxon>
        <taxon>Klebsiella/Raoultella group</taxon>
        <taxon>Klebsiella</taxon>
        <taxon>Klebsiella pneumoniae complex</taxon>
    </lineage>
</organism>
<dbReference type="EMBL" id="LR793264">
    <property type="protein sequence ID" value="CAB3558948.1"/>
    <property type="molecule type" value="Genomic_DNA"/>
</dbReference>
<dbReference type="InterPro" id="IPR036937">
    <property type="entry name" value="Adhesion_dom_fimbrial_sf"/>
</dbReference>
<proteinExistence type="predicted"/>
<dbReference type="InterPro" id="IPR008966">
    <property type="entry name" value="Adhesion_dom_sf"/>
</dbReference>